<keyword evidence="2" id="KW-0238">DNA-binding</keyword>
<keyword evidence="3" id="KW-0804">Transcription</keyword>
<dbReference type="Pfam" id="PF12833">
    <property type="entry name" value="HTH_18"/>
    <property type="match status" value="1"/>
</dbReference>
<reference evidence="5 6" key="1">
    <citation type="submission" date="2018-04" db="EMBL/GenBank/DDBJ databases">
        <title>Genomic Encyclopedia of Archaeal and Bacterial Type Strains, Phase II (KMG-II): from individual species to whole genera.</title>
        <authorList>
            <person name="Goeker M."/>
        </authorList>
    </citation>
    <scope>NUCLEOTIDE SEQUENCE [LARGE SCALE GENOMIC DNA]</scope>
    <source>
        <strain evidence="5 6">DSM 23382</strain>
    </source>
</reference>
<evidence type="ECO:0000256" key="2">
    <source>
        <dbReference type="ARBA" id="ARBA00023125"/>
    </source>
</evidence>
<dbReference type="PANTHER" id="PTHR46796:SF14">
    <property type="entry name" value="TRANSCRIPTIONAL REGULATORY PROTEIN"/>
    <property type="match status" value="1"/>
</dbReference>
<name>A0A2T5UW03_9HYPH</name>
<dbReference type="Proteomes" id="UP000244081">
    <property type="component" value="Unassembled WGS sequence"/>
</dbReference>
<keyword evidence="1" id="KW-0805">Transcription regulation</keyword>
<dbReference type="AlphaFoldDB" id="A0A2T5UW03"/>
<dbReference type="RefSeq" id="WP_107991733.1">
    <property type="nucleotide sequence ID" value="NZ_QAYG01000012.1"/>
</dbReference>
<sequence>MHFENDQSGRMGTCFGLQDSPCISLAPAGNHLFTATLLKAFATNANSRLVVIPPQDAYLLTLYLEDTRHCDVSAANGEGERRTYRKGTICLIDLQEGASIRLFKPLDAICIHLPYGLIADLSCAHASLKPGKLRCLRGFPDKVVWNIGQALRSQLEPDIVSNPEMLNHVAVALCSHLLHAYRAPAETGGASFSPFEVKEVLEYLTDHFSKHMDERSLGRRFGLSAAEFSVRFKALMGCSLAIWLTHYRLDRAKELLKDLSLPVSDVIRMCGLHDDERFRRELQEFSLGRDTRTIH</sequence>
<dbReference type="PANTHER" id="PTHR46796">
    <property type="entry name" value="HTH-TYPE TRANSCRIPTIONAL ACTIVATOR RHAS-RELATED"/>
    <property type="match status" value="1"/>
</dbReference>
<gene>
    <name evidence="5" type="ORF">C8N35_11219</name>
</gene>
<dbReference type="InterPro" id="IPR050204">
    <property type="entry name" value="AraC_XylS_family_regulators"/>
</dbReference>
<feature type="domain" description="HTH araC/xylS-type" evidence="4">
    <location>
        <begin position="198"/>
        <end position="284"/>
    </location>
</feature>
<organism evidence="5 6">
    <name type="scientific">Breoghania corrubedonensis</name>
    <dbReference type="NCBI Taxonomy" id="665038"/>
    <lineage>
        <taxon>Bacteria</taxon>
        <taxon>Pseudomonadati</taxon>
        <taxon>Pseudomonadota</taxon>
        <taxon>Alphaproteobacteria</taxon>
        <taxon>Hyphomicrobiales</taxon>
        <taxon>Stappiaceae</taxon>
        <taxon>Breoghania</taxon>
    </lineage>
</organism>
<keyword evidence="6" id="KW-1185">Reference proteome</keyword>
<proteinExistence type="predicted"/>
<evidence type="ECO:0000259" key="4">
    <source>
        <dbReference type="PROSITE" id="PS01124"/>
    </source>
</evidence>
<dbReference type="SMART" id="SM00342">
    <property type="entry name" value="HTH_ARAC"/>
    <property type="match status" value="1"/>
</dbReference>
<comment type="caution">
    <text evidence="5">The sequence shown here is derived from an EMBL/GenBank/DDBJ whole genome shotgun (WGS) entry which is preliminary data.</text>
</comment>
<dbReference type="GO" id="GO:0003700">
    <property type="term" value="F:DNA-binding transcription factor activity"/>
    <property type="evidence" value="ECO:0007669"/>
    <property type="project" value="InterPro"/>
</dbReference>
<evidence type="ECO:0000256" key="1">
    <source>
        <dbReference type="ARBA" id="ARBA00023015"/>
    </source>
</evidence>
<dbReference type="EMBL" id="QAYG01000012">
    <property type="protein sequence ID" value="PTW55696.1"/>
    <property type="molecule type" value="Genomic_DNA"/>
</dbReference>
<evidence type="ECO:0000313" key="5">
    <source>
        <dbReference type="EMBL" id="PTW55696.1"/>
    </source>
</evidence>
<evidence type="ECO:0000313" key="6">
    <source>
        <dbReference type="Proteomes" id="UP000244081"/>
    </source>
</evidence>
<accession>A0A2T5UW03</accession>
<dbReference type="OrthoDB" id="9806208at2"/>
<dbReference type="GO" id="GO:0043565">
    <property type="term" value="F:sequence-specific DNA binding"/>
    <property type="evidence" value="ECO:0007669"/>
    <property type="project" value="InterPro"/>
</dbReference>
<dbReference type="InterPro" id="IPR018060">
    <property type="entry name" value="HTH_AraC"/>
</dbReference>
<dbReference type="Gene3D" id="1.10.10.60">
    <property type="entry name" value="Homeodomain-like"/>
    <property type="match status" value="1"/>
</dbReference>
<dbReference type="PROSITE" id="PS01124">
    <property type="entry name" value="HTH_ARAC_FAMILY_2"/>
    <property type="match status" value="1"/>
</dbReference>
<protein>
    <submittedName>
        <fullName evidence="5">AraC family transcriptional regulator</fullName>
    </submittedName>
</protein>
<evidence type="ECO:0000256" key="3">
    <source>
        <dbReference type="ARBA" id="ARBA00023163"/>
    </source>
</evidence>